<comment type="similarity">
    <text evidence="1">Belongs to the ComF/GntX family.</text>
</comment>
<dbReference type="CDD" id="cd06223">
    <property type="entry name" value="PRTases_typeI"/>
    <property type="match status" value="1"/>
</dbReference>
<gene>
    <name evidence="3" type="ORF">COZ78_00985</name>
</gene>
<evidence type="ECO:0000313" key="3">
    <source>
        <dbReference type="EMBL" id="PIX03323.1"/>
    </source>
</evidence>
<comment type="caution">
    <text evidence="3">The sequence shown here is derived from an EMBL/GenBank/DDBJ whole genome shotgun (WGS) entry which is preliminary data.</text>
</comment>
<dbReference type="InterPro" id="IPR000836">
    <property type="entry name" value="PRTase_dom"/>
</dbReference>
<name>A0A2M7IYR0_9BACT</name>
<evidence type="ECO:0000256" key="1">
    <source>
        <dbReference type="ARBA" id="ARBA00008007"/>
    </source>
</evidence>
<sequence length="265" mass="29761">MQIGLKILLEINFLAPRAQVVYYNKMISQTILETIFPRFCLNCDREGKLVCDDCLSLIEINDFVYCPFCALPTRLLNGKGVCQKHYGKFLDGLYFAVSYRDKIVKKIIAQFKYEPYLKTLSPVIAFLIISHLIKTKNQEFSRGGENFLLVPAPLTSRKKRNRGYNQAEVIASELASVLPITLSVDCLIKIKETPSQVGLSLTQRQANVQGAFLVKNPEQIAGKKIFLVDDVFTTGATMQECARMLKTSGAKSVRGITLAREPLNQ</sequence>
<reference evidence="4" key="1">
    <citation type="submission" date="2017-09" db="EMBL/GenBank/DDBJ databases">
        <title>Depth-based differentiation of microbial function through sediment-hosted aquifers and enrichment of novel symbionts in the deep terrestrial subsurface.</title>
        <authorList>
            <person name="Probst A.J."/>
            <person name="Ladd B."/>
            <person name="Jarett J.K."/>
            <person name="Geller-Mcgrath D.E."/>
            <person name="Sieber C.M.K."/>
            <person name="Emerson J.B."/>
            <person name="Anantharaman K."/>
            <person name="Thomas B.C."/>
            <person name="Malmstrom R."/>
            <person name="Stieglmeier M."/>
            <person name="Klingl A."/>
            <person name="Woyke T."/>
            <person name="Ryan C.M."/>
            <person name="Banfield J.F."/>
        </authorList>
    </citation>
    <scope>NUCLEOTIDE SEQUENCE [LARGE SCALE GENOMIC DNA]</scope>
</reference>
<dbReference type="Gene3D" id="3.40.50.2020">
    <property type="match status" value="1"/>
</dbReference>
<evidence type="ECO:0000259" key="2">
    <source>
        <dbReference type="Pfam" id="PF00156"/>
    </source>
</evidence>
<protein>
    <recommendedName>
        <fullName evidence="2">Phosphoribosyltransferase domain-containing protein</fullName>
    </recommendedName>
</protein>
<dbReference type="Pfam" id="PF00156">
    <property type="entry name" value="Pribosyltran"/>
    <property type="match status" value="1"/>
</dbReference>
<dbReference type="InterPro" id="IPR051910">
    <property type="entry name" value="ComF/GntX_DNA_util-trans"/>
</dbReference>
<dbReference type="AlphaFoldDB" id="A0A2M7IYR0"/>
<dbReference type="Proteomes" id="UP000230505">
    <property type="component" value="Unassembled WGS sequence"/>
</dbReference>
<proteinExistence type="inferred from homology"/>
<dbReference type="PANTHER" id="PTHR47505:SF1">
    <property type="entry name" value="DNA UTILIZATION PROTEIN YHGH"/>
    <property type="match status" value="1"/>
</dbReference>
<evidence type="ECO:0000313" key="4">
    <source>
        <dbReference type="Proteomes" id="UP000230505"/>
    </source>
</evidence>
<dbReference type="EMBL" id="PFHV01000026">
    <property type="protein sequence ID" value="PIX03323.1"/>
    <property type="molecule type" value="Genomic_DNA"/>
</dbReference>
<feature type="domain" description="Phosphoribosyltransferase" evidence="2">
    <location>
        <begin position="167"/>
        <end position="261"/>
    </location>
</feature>
<accession>A0A2M7IYR0</accession>
<organism evidence="3 4">
    <name type="scientific">bacterium (Candidatus Gribaldobacteria) CG_4_8_14_3_um_filter_42_11</name>
    <dbReference type="NCBI Taxonomy" id="2014267"/>
    <lineage>
        <taxon>Bacteria</taxon>
        <taxon>Candidatus Gribaldobacteria</taxon>
    </lineage>
</organism>
<dbReference type="InterPro" id="IPR029057">
    <property type="entry name" value="PRTase-like"/>
</dbReference>
<dbReference type="PANTHER" id="PTHR47505">
    <property type="entry name" value="DNA UTILIZATION PROTEIN YHGH"/>
    <property type="match status" value="1"/>
</dbReference>
<dbReference type="SUPFAM" id="SSF53271">
    <property type="entry name" value="PRTase-like"/>
    <property type="match status" value="1"/>
</dbReference>